<gene>
    <name evidence="1" type="ORF">BX591_12741</name>
</gene>
<reference evidence="1 2" key="1">
    <citation type="submission" date="2018-06" db="EMBL/GenBank/DDBJ databases">
        <title>Genomic Encyclopedia of Type Strains, Phase III (KMG-III): the genomes of soil and plant-associated and newly described type strains.</title>
        <authorList>
            <person name="Whitman W."/>
        </authorList>
    </citation>
    <scope>NUCLEOTIDE SEQUENCE [LARGE SCALE GENOMIC DNA]</scope>
    <source>
        <strain evidence="1 2">LMG 23644</strain>
    </source>
</reference>
<dbReference type="Proteomes" id="UP000248918">
    <property type="component" value="Unassembled WGS sequence"/>
</dbReference>
<comment type="caution">
    <text evidence="1">The sequence shown here is derived from an EMBL/GenBank/DDBJ whole genome shotgun (WGS) entry which is preliminary data.</text>
</comment>
<organism evidence="1 2">
    <name type="scientific">Paraburkholderia bryophila</name>
    <dbReference type="NCBI Taxonomy" id="420952"/>
    <lineage>
        <taxon>Bacteria</taxon>
        <taxon>Pseudomonadati</taxon>
        <taxon>Pseudomonadota</taxon>
        <taxon>Betaproteobacteria</taxon>
        <taxon>Burkholderiales</taxon>
        <taxon>Burkholderiaceae</taxon>
        <taxon>Paraburkholderia</taxon>
    </lineage>
</organism>
<dbReference type="OrthoDB" id="1523296at2"/>
<sequence>MNRAAHPSLPRFWQQVANAPHAYDLYALLRWLDARAGAPARLGHATHPGDEPLRIGQQPSLVFAPAALASATPPKEGVPPRLSIHGFGLFGPNGPLPLHLTEYARDRARNHDDPALMAFADLFHHRLALLFYRAWADAQATVSLDRGAGARFDAYVASLIHLGLPSQTRRGDLPPHACHFMAGHLVRQIRNPAGLQQILEAYLGVPVTIVEFVPHWIPVEASQCTRLRGSMATRRLGSGALLGVAVRDVQSKFEIRLGPLTRAQFFALLPRTKQARQLVQWVRLYAGVEWAWDLRLILAADQASGAKLGSNSPPLGWGSWLGTCAYVSADANAPTNTNFTANTTDFVYQPELYEDEYEYEHEHEPETEAA</sequence>
<name>A0A329BIW1_9BURK</name>
<dbReference type="NCBIfam" id="TIGR03347">
    <property type="entry name" value="VI_chp_1"/>
    <property type="match status" value="1"/>
</dbReference>
<dbReference type="RefSeq" id="WP_111934673.1">
    <property type="nucleotide sequence ID" value="NZ_CADFFP010000029.1"/>
</dbReference>
<protein>
    <submittedName>
        <fullName evidence="1">Type VI secretion system protein ImpH</fullName>
    </submittedName>
</protein>
<dbReference type="PANTHER" id="PTHR35564">
    <property type="match status" value="1"/>
</dbReference>
<dbReference type="PANTHER" id="PTHR35564:SF4">
    <property type="entry name" value="CYTOPLASMIC PROTEIN"/>
    <property type="match status" value="1"/>
</dbReference>
<evidence type="ECO:0000313" key="1">
    <source>
        <dbReference type="EMBL" id="RAS21700.1"/>
    </source>
</evidence>
<accession>A0A329BIW1</accession>
<evidence type="ECO:0000313" key="2">
    <source>
        <dbReference type="Proteomes" id="UP000248918"/>
    </source>
</evidence>
<proteinExistence type="predicted"/>
<dbReference type="Pfam" id="PF06996">
    <property type="entry name" value="T6SS_TssG"/>
    <property type="match status" value="1"/>
</dbReference>
<dbReference type="EMBL" id="QLTK01000027">
    <property type="protein sequence ID" value="RAS21700.1"/>
    <property type="molecule type" value="Genomic_DNA"/>
</dbReference>
<dbReference type="InterPro" id="IPR010732">
    <property type="entry name" value="T6SS_TssG-like"/>
</dbReference>
<dbReference type="AlphaFoldDB" id="A0A329BIW1"/>